<comment type="pathway">
    <text evidence="3 11">Amino-acid biosynthesis; L-histidine biosynthesis; L-histidine from 5-phospho-alpha-D-ribose 1-diphosphate: step 3/9.</text>
</comment>
<comment type="pathway">
    <text evidence="4">Amino-acid biosynthesis; L-histidine biosynthesis; L-histidine from 5-phospho-alpha-D-ribose 1-diphosphate: step 2/9.</text>
</comment>
<keyword evidence="14" id="KW-1185">Reference proteome</keyword>
<feature type="binding site" evidence="11">
    <location>
        <position position="115"/>
    </location>
    <ligand>
        <name>Zn(2+)</name>
        <dbReference type="ChEBI" id="CHEBI:29105"/>
        <note>ligand shared between dimeric partners</note>
    </ligand>
</feature>
<dbReference type="InterPro" id="IPR002496">
    <property type="entry name" value="PRib_AMP_CycHydrolase_dom"/>
</dbReference>
<gene>
    <name evidence="11 13" type="primary">hisI</name>
    <name evidence="13" type="ORF">MAMC_01952</name>
</gene>
<comment type="function">
    <text evidence="11">Catalyzes the hydrolysis of the adenine ring of phosphoribosyl-AMP.</text>
</comment>
<comment type="cofactor">
    <cofactor evidence="11">
        <name>Zn(2+)</name>
        <dbReference type="ChEBI" id="CHEBI:29105"/>
    </cofactor>
    <text evidence="11">Binds 1 zinc ion per subunit.</text>
</comment>
<comment type="caution">
    <text evidence="13">The sequence shown here is derived from an EMBL/GenBank/DDBJ whole genome shotgun (WGS) entry which is preliminary data.</text>
</comment>
<dbReference type="Pfam" id="PF01502">
    <property type="entry name" value="PRA-CH"/>
    <property type="match status" value="1"/>
</dbReference>
<dbReference type="FunFam" id="3.10.20.810:FF:000001">
    <property type="entry name" value="Histidine biosynthesis bifunctional protein HisIE"/>
    <property type="match status" value="1"/>
</dbReference>
<feature type="binding site" evidence="11">
    <location>
        <position position="118"/>
    </location>
    <ligand>
        <name>Mg(2+)</name>
        <dbReference type="ChEBI" id="CHEBI:18420"/>
    </ligand>
</feature>
<evidence type="ECO:0000256" key="7">
    <source>
        <dbReference type="ARBA" id="ARBA00022490"/>
    </source>
</evidence>
<dbReference type="PANTHER" id="PTHR42945:SF1">
    <property type="entry name" value="HISTIDINE BIOSYNTHESIS BIFUNCTIONAL PROTEIN HIS7"/>
    <property type="match status" value="1"/>
</dbReference>
<feature type="binding site" evidence="11">
    <location>
        <position position="116"/>
    </location>
    <ligand>
        <name>Mg(2+)</name>
        <dbReference type="ChEBI" id="CHEBI:18420"/>
    </ligand>
</feature>
<protein>
    <recommendedName>
        <fullName evidence="11">Phosphoribosyl-AMP cyclohydrolase</fullName>
        <shortName evidence="11">PRA-CH</shortName>
        <ecNumber evidence="11">3.5.4.19</ecNumber>
    </recommendedName>
</protein>
<dbReference type="AlphaFoldDB" id="A0A5E6MEY8"/>
<evidence type="ECO:0000256" key="9">
    <source>
        <dbReference type="ARBA" id="ARBA00022801"/>
    </source>
</evidence>
<dbReference type="Gene3D" id="3.10.20.810">
    <property type="entry name" value="Phosphoribosyl-AMP cyclohydrolase"/>
    <property type="match status" value="1"/>
</dbReference>
<comment type="cofactor">
    <cofactor evidence="11">
        <name>Mg(2+)</name>
        <dbReference type="ChEBI" id="CHEBI:18420"/>
    </cofactor>
    <text evidence="11">Binds 1 Mg(2+) ion per subunit.</text>
</comment>
<dbReference type="EC" id="3.5.4.19" evidence="11"/>
<comment type="similarity">
    <text evidence="5">In the C-terminal section; belongs to the PRA-PH family.</text>
</comment>
<feature type="binding site" evidence="11">
    <location>
        <position position="132"/>
    </location>
    <ligand>
        <name>Zn(2+)</name>
        <dbReference type="ChEBI" id="CHEBI:29105"/>
        <note>ligand shared between dimeric partners</note>
    </ligand>
</feature>
<dbReference type="PANTHER" id="PTHR42945">
    <property type="entry name" value="HISTIDINE BIOSYNTHESIS BIFUNCTIONAL PROTEIN"/>
    <property type="match status" value="1"/>
</dbReference>
<evidence type="ECO:0000256" key="3">
    <source>
        <dbReference type="ARBA" id="ARBA00005169"/>
    </source>
</evidence>
<dbReference type="GO" id="GO:0000105">
    <property type="term" value="P:L-histidine biosynthetic process"/>
    <property type="evidence" value="ECO:0007669"/>
    <property type="project" value="UniProtKB-UniRule"/>
</dbReference>
<evidence type="ECO:0000256" key="10">
    <source>
        <dbReference type="ARBA" id="ARBA00023102"/>
    </source>
</evidence>
<comment type="catalytic activity">
    <reaction evidence="2">
        <text>1-(5-phospho-beta-D-ribosyl)-ATP + H2O = 1-(5-phospho-beta-D-ribosyl)-5'-AMP + diphosphate + H(+)</text>
        <dbReference type="Rhea" id="RHEA:22828"/>
        <dbReference type="ChEBI" id="CHEBI:15377"/>
        <dbReference type="ChEBI" id="CHEBI:15378"/>
        <dbReference type="ChEBI" id="CHEBI:33019"/>
        <dbReference type="ChEBI" id="CHEBI:59457"/>
        <dbReference type="ChEBI" id="CHEBI:73183"/>
        <dbReference type="EC" id="3.6.1.31"/>
    </reaction>
</comment>
<feature type="domain" description="Phosphoribosyl-AMP cyclohydrolase" evidence="12">
    <location>
        <begin position="67"/>
        <end position="141"/>
    </location>
</feature>
<dbReference type="HAMAP" id="MF_01021">
    <property type="entry name" value="HisI"/>
    <property type="match status" value="1"/>
</dbReference>
<dbReference type="InterPro" id="IPR026660">
    <property type="entry name" value="PRA-CH"/>
</dbReference>
<comment type="subunit">
    <text evidence="11">Homodimer.</text>
</comment>
<keyword evidence="10 11" id="KW-0368">Histidine biosynthesis</keyword>
<comment type="catalytic activity">
    <reaction evidence="1 11">
        <text>1-(5-phospho-beta-D-ribosyl)-5'-AMP + H2O = 1-(5-phospho-beta-D-ribosyl)-5-[(5-phospho-beta-D-ribosylamino)methylideneamino]imidazole-4-carboxamide</text>
        <dbReference type="Rhea" id="RHEA:20049"/>
        <dbReference type="ChEBI" id="CHEBI:15377"/>
        <dbReference type="ChEBI" id="CHEBI:58435"/>
        <dbReference type="ChEBI" id="CHEBI:59457"/>
        <dbReference type="EC" id="3.5.4.19"/>
    </reaction>
</comment>
<dbReference type="GO" id="GO:0000287">
    <property type="term" value="F:magnesium ion binding"/>
    <property type="evidence" value="ECO:0007669"/>
    <property type="project" value="UniProtKB-UniRule"/>
</dbReference>
<dbReference type="InterPro" id="IPR038019">
    <property type="entry name" value="PRib_AMP_CycHydrolase_sf"/>
</dbReference>
<evidence type="ECO:0000313" key="14">
    <source>
        <dbReference type="Proteomes" id="UP000381693"/>
    </source>
</evidence>
<comment type="similarity">
    <text evidence="11">Belongs to the PRA-CH family.</text>
</comment>
<evidence type="ECO:0000259" key="12">
    <source>
        <dbReference type="Pfam" id="PF01502"/>
    </source>
</evidence>
<evidence type="ECO:0000256" key="6">
    <source>
        <dbReference type="ARBA" id="ARBA00008299"/>
    </source>
</evidence>
<dbReference type="Proteomes" id="UP000381693">
    <property type="component" value="Unassembled WGS sequence"/>
</dbReference>
<evidence type="ECO:0000256" key="8">
    <source>
        <dbReference type="ARBA" id="ARBA00022605"/>
    </source>
</evidence>
<feature type="binding site" evidence="11">
    <location>
        <position position="114"/>
    </location>
    <ligand>
        <name>Mg(2+)</name>
        <dbReference type="ChEBI" id="CHEBI:18420"/>
    </ligand>
</feature>
<keyword evidence="11" id="KW-0460">Magnesium</keyword>
<accession>A0A5E6MEY8</accession>
<evidence type="ECO:0000256" key="5">
    <source>
        <dbReference type="ARBA" id="ARBA00007731"/>
    </source>
</evidence>
<keyword evidence="9 11" id="KW-0378">Hydrolase</keyword>
<keyword evidence="11" id="KW-0862">Zinc</keyword>
<dbReference type="GO" id="GO:0004635">
    <property type="term" value="F:phosphoribosyl-AMP cyclohydrolase activity"/>
    <property type="evidence" value="ECO:0007669"/>
    <property type="project" value="UniProtKB-UniRule"/>
</dbReference>
<dbReference type="UniPathway" id="UPA00031">
    <property type="reaction ID" value="UER00008"/>
</dbReference>
<name>A0A5E6MEY8_9BACT</name>
<keyword evidence="11" id="KW-0479">Metal-binding</keyword>
<dbReference type="GO" id="GO:0008270">
    <property type="term" value="F:zinc ion binding"/>
    <property type="evidence" value="ECO:0007669"/>
    <property type="project" value="UniProtKB-UniRule"/>
</dbReference>
<feature type="binding site" evidence="11">
    <location>
        <position position="139"/>
    </location>
    <ligand>
        <name>Zn(2+)</name>
        <dbReference type="ChEBI" id="CHEBI:29105"/>
        <note>ligand shared between dimeric partners</note>
    </ligand>
</feature>
<proteinExistence type="inferred from homology"/>
<keyword evidence="8 11" id="KW-0028">Amino-acid biosynthesis</keyword>
<dbReference type="SUPFAM" id="SSF141734">
    <property type="entry name" value="HisI-like"/>
    <property type="match status" value="1"/>
</dbReference>
<comment type="similarity">
    <text evidence="6">In the N-terminal section; belongs to the PRA-CH family.</text>
</comment>
<dbReference type="NCBIfam" id="NF000768">
    <property type="entry name" value="PRK00051.1"/>
    <property type="match status" value="1"/>
</dbReference>
<reference evidence="13" key="1">
    <citation type="submission" date="2019-09" db="EMBL/GenBank/DDBJ databases">
        <authorList>
            <person name="Cremers G."/>
        </authorList>
    </citation>
    <scope>NUCLEOTIDE SEQUENCE [LARGE SCALE GENOMIC DNA]</scope>
    <source>
        <strain evidence="13">3B</strain>
    </source>
</reference>
<dbReference type="GO" id="GO:0004636">
    <property type="term" value="F:phosphoribosyl-ATP diphosphatase activity"/>
    <property type="evidence" value="ECO:0007669"/>
    <property type="project" value="UniProtKB-EC"/>
</dbReference>
<evidence type="ECO:0000256" key="1">
    <source>
        <dbReference type="ARBA" id="ARBA00000024"/>
    </source>
</evidence>
<keyword evidence="7 11" id="KW-0963">Cytoplasm</keyword>
<sequence length="171" mass="19475">MGVRRCRFLRKTLTGFLLVPDWNECDDHAFMGAGSEIEEGSRLEPRFDASGTIPCITVDAETGEVLMVAYMNREALDQTIRTGLATYYSRSRKKLWVKGEESGFVQHVREVRVDCDQDCILIRVSVEGGASCHVGYRSCFYRRLKPGSSSELEFVYPEKVFDPRKVYRPSS</sequence>
<evidence type="ECO:0000256" key="4">
    <source>
        <dbReference type="ARBA" id="ARBA00005204"/>
    </source>
</evidence>
<organism evidence="13 14">
    <name type="scientific">Methylacidimicrobium cyclopophantes</name>
    <dbReference type="NCBI Taxonomy" id="1041766"/>
    <lineage>
        <taxon>Bacteria</taxon>
        <taxon>Pseudomonadati</taxon>
        <taxon>Verrucomicrobiota</taxon>
        <taxon>Methylacidimicrobium</taxon>
    </lineage>
</organism>
<dbReference type="EMBL" id="CABFUZ020000218">
    <property type="protein sequence ID" value="VVM08054.1"/>
    <property type="molecule type" value="Genomic_DNA"/>
</dbReference>
<dbReference type="GO" id="GO:0005737">
    <property type="term" value="C:cytoplasm"/>
    <property type="evidence" value="ECO:0007669"/>
    <property type="project" value="UniProtKB-SubCell"/>
</dbReference>
<evidence type="ECO:0000256" key="2">
    <source>
        <dbReference type="ARBA" id="ARBA00001460"/>
    </source>
</evidence>
<evidence type="ECO:0000313" key="13">
    <source>
        <dbReference type="EMBL" id="VVM08054.1"/>
    </source>
</evidence>
<comment type="subcellular location">
    <subcellularLocation>
        <location evidence="11">Cytoplasm</location>
    </subcellularLocation>
</comment>
<evidence type="ECO:0000256" key="11">
    <source>
        <dbReference type="HAMAP-Rule" id="MF_01021"/>
    </source>
</evidence>